<dbReference type="SUPFAM" id="SSF53474">
    <property type="entry name" value="alpha/beta-Hydrolases"/>
    <property type="match status" value="1"/>
</dbReference>
<evidence type="ECO:0000313" key="2">
    <source>
        <dbReference type="EMBL" id="OGD88323.1"/>
    </source>
</evidence>
<dbReference type="AlphaFoldDB" id="A0A1F5G8V4"/>
<comment type="caution">
    <text evidence="2">The sequence shown here is derived from an EMBL/GenBank/DDBJ whole genome shotgun (WGS) entry which is preliminary data.</text>
</comment>
<evidence type="ECO:0000313" key="3">
    <source>
        <dbReference type="Proteomes" id="UP000177369"/>
    </source>
</evidence>
<dbReference type="InterPro" id="IPR029058">
    <property type="entry name" value="AB_hydrolase_fold"/>
</dbReference>
<gene>
    <name evidence="2" type="ORF">A3D04_03420</name>
</gene>
<dbReference type="InterPro" id="IPR050261">
    <property type="entry name" value="FrsA_esterase"/>
</dbReference>
<proteinExistence type="predicted"/>
<dbReference type="Gene3D" id="3.40.50.1820">
    <property type="entry name" value="alpha/beta hydrolase"/>
    <property type="match status" value="1"/>
</dbReference>
<accession>A0A1F5G8V4</accession>
<dbReference type="Pfam" id="PF00326">
    <property type="entry name" value="Peptidase_S9"/>
    <property type="match status" value="1"/>
</dbReference>
<dbReference type="GO" id="GO:0006508">
    <property type="term" value="P:proteolysis"/>
    <property type="evidence" value="ECO:0007669"/>
    <property type="project" value="InterPro"/>
</dbReference>
<dbReference type="EMBL" id="MFBD01000031">
    <property type="protein sequence ID" value="OGD88323.1"/>
    <property type="molecule type" value="Genomic_DNA"/>
</dbReference>
<dbReference type="PANTHER" id="PTHR22946">
    <property type="entry name" value="DIENELACTONE HYDROLASE DOMAIN-CONTAINING PROTEIN-RELATED"/>
    <property type="match status" value="1"/>
</dbReference>
<protein>
    <recommendedName>
        <fullName evidence="1">Peptidase S9 prolyl oligopeptidase catalytic domain-containing protein</fullName>
    </recommendedName>
</protein>
<name>A0A1F5G8V4_9BACT</name>
<feature type="domain" description="Peptidase S9 prolyl oligopeptidase catalytic" evidence="1">
    <location>
        <begin position="51"/>
        <end position="262"/>
    </location>
</feature>
<sequence>MFDYIKNRDGKKIFAVVDHPKRDGSFPAVLIIHGFKGFSSQRHIQGISDSLVDKGFLTLRPDLTKDPGRSYLDFSDMTYGQELRDAEDVLDYLLKLDEVDQQKIAVAGHSLAGMIAAELAAKREVIKALAILSGVYDFKWIANKIFKKPFQRAIKDFKTKGFTTVWSKELETRLQIKKSFYEDVFERSSNNFTADIKCPTLIISSENDESVSQSHADKYLRTIASVDKQMEIIKGSDHNYSGESLDKVKKEVANWFVNKLNKGSP</sequence>
<organism evidence="2 3">
    <name type="scientific">Candidatus Curtissbacteria bacterium RIFCSPHIGHO2_02_FULL_40_16b</name>
    <dbReference type="NCBI Taxonomy" id="1797714"/>
    <lineage>
        <taxon>Bacteria</taxon>
        <taxon>Candidatus Curtissiibacteriota</taxon>
    </lineage>
</organism>
<dbReference type="Proteomes" id="UP000177369">
    <property type="component" value="Unassembled WGS sequence"/>
</dbReference>
<reference evidence="2 3" key="1">
    <citation type="journal article" date="2016" name="Nat. Commun.">
        <title>Thousands of microbial genomes shed light on interconnected biogeochemical processes in an aquifer system.</title>
        <authorList>
            <person name="Anantharaman K."/>
            <person name="Brown C.T."/>
            <person name="Hug L.A."/>
            <person name="Sharon I."/>
            <person name="Castelle C.J."/>
            <person name="Probst A.J."/>
            <person name="Thomas B.C."/>
            <person name="Singh A."/>
            <person name="Wilkins M.J."/>
            <person name="Karaoz U."/>
            <person name="Brodie E.L."/>
            <person name="Williams K.H."/>
            <person name="Hubbard S.S."/>
            <person name="Banfield J.F."/>
        </authorList>
    </citation>
    <scope>NUCLEOTIDE SEQUENCE [LARGE SCALE GENOMIC DNA]</scope>
</reference>
<dbReference type="STRING" id="1797714.A3D04_03420"/>
<dbReference type="InterPro" id="IPR001375">
    <property type="entry name" value="Peptidase_S9_cat"/>
</dbReference>
<dbReference type="GO" id="GO:0008236">
    <property type="term" value="F:serine-type peptidase activity"/>
    <property type="evidence" value="ECO:0007669"/>
    <property type="project" value="InterPro"/>
</dbReference>
<evidence type="ECO:0000259" key="1">
    <source>
        <dbReference type="Pfam" id="PF00326"/>
    </source>
</evidence>